<keyword evidence="2 5" id="KW-0812">Transmembrane</keyword>
<dbReference type="InterPro" id="IPR038770">
    <property type="entry name" value="Na+/solute_symporter_sf"/>
</dbReference>
<feature type="transmembrane region" description="Helical" evidence="5">
    <location>
        <begin position="172"/>
        <end position="189"/>
    </location>
</feature>
<sequence length="278" mass="28807">MVVLSPAALVDPLVTMFVLATMFSVGLEIRIDDVLASVTQFGLVMRSMFVNLVGVPLLVMAAVLIAPLNTSHTVGLFLIAVSPGAPFGPKLAEISNSNVAFASGLMVMLATVSVFTIPASLALLVPGNVGVNLIGIARMVILVQLLPLLVGFGLRECHQALALTLHGPMRRLSTILLFVLIALLLAINVSEIGRLVGTGVMIISSVIVVGSMITGYAFGGPEKSTREVLATSTTARNAAIALLVATTSFPSPDVLVTIIAFSLVSVIVPGIAAGVWRS</sequence>
<comment type="subcellular location">
    <subcellularLocation>
        <location evidence="1">Membrane</location>
        <topology evidence="1">Multi-pass membrane protein</topology>
    </subcellularLocation>
</comment>
<dbReference type="Proteomes" id="UP001430377">
    <property type="component" value="Unassembled WGS sequence"/>
</dbReference>
<comment type="caution">
    <text evidence="6">The sequence shown here is derived from an EMBL/GenBank/DDBJ whole genome shotgun (WGS) entry which is preliminary data.</text>
</comment>
<dbReference type="AlphaFoldDB" id="A0AAW4PX98"/>
<dbReference type="RefSeq" id="WP_220620148.1">
    <property type="nucleotide sequence ID" value="NZ_RKLR01000012.1"/>
</dbReference>
<keyword evidence="4 5" id="KW-0472">Membrane</keyword>
<evidence type="ECO:0000313" key="7">
    <source>
        <dbReference type="Proteomes" id="UP001430377"/>
    </source>
</evidence>
<dbReference type="EMBL" id="RKLR01000012">
    <property type="protein sequence ID" value="MBX0325284.1"/>
    <property type="molecule type" value="Genomic_DNA"/>
</dbReference>
<feature type="transmembrane region" description="Helical" evidence="5">
    <location>
        <begin position="48"/>
        <end position="68"/>
    </location>
</feature>
<name>A0AAW4PX98_9EURY</name>
<evidence type="ECO:0000256" key="4">
    <source>
        <dbReference type="ARBA" id="ARBA00023136"/>
    </source>
</evidence>
<dbReference type="InterPro" id="IPR004710">
    <property type="entry name" value="Bilac:Na_transpt"/>
</dbReference>
<dbReference type="InterPro" id="IPR002657">
    <property type="entry name" value="BilAc:Na_symport/Acr3"/>
</dbReference>
<evidence type="ECO:0000256" key="2">
    <source>
        <dbReference type="ARBA" id="ARBA00022692"/>
    </source>
</evidence>
<evidence type="ECO:0000256" key="1">
    <source>
        <dbReference type="ARBA" id="ARBA00004141"/>
    </source>
</evidence>
<evidence type="ECO:0000313" key="6">
    <source>
        <dbReference type="EMBL" id="MBX0325284.1"/>
    </source>
</evidence>
<gene>
    <name evidence="6" type="ORF">EGH21_19855</name>
</gene>
<feature type="transmembrane region" description="Helical" evidence="5">
    <location>
        <begin position="131"/>
        <end position="152"/>
    </location>
</feature>
<proteinExistence type="predicted"/>
<dbReference type="PANTHER" id="PTHR10361">
    <property type="entry name" value="SODIUM-BILE ACID COTRANSPORTER"/>
    <property type="match status" value="1"/>
</dbReference>
<protein>
    <recommendedName>
        <fullName evidence="8">BASS family bile acid:Na+ symporter</fullName>
    </recommendedName>
</protein>
<evidence type="ECO:0008006" key="8">
    <source>
        <dbReference type="Google" id="ProtNLM"/>
    </source>
</evidence>
<feature type="transmembrane region" description="Helical" evidence="5">
    <location>
        <begin position="255"/>
        <end position="276"/>
    </location>
</feature>
<dbReference type="GO" id="GO:0016020">
    <property type="term" value="C:membrane"/>
    <property type="evidence" value="ECO:0007669"/>
    <property type="project" value="UniProtKB-SubCell"/>
</dbReference>
<feature type="transmembrane region" description="Helical" evidence="5">
    <location>
        <begin position="6"/>
        <end position="27"/>
    </location>
</feature>
<dbReference type="Pfam" id="PF01758">
    <property type="entry name" value="SBF"/>
    <property type="match status" value="1"/>
</dbReference>
<keyword evidence="3 5" id="KW-1133">Transmembrane helix</keyword>
<organism evidence="6 7">
    <name type="scientific">Haloarcula rubra</name>
    <dbReference type="NCBI Taxonomy" id="2487747"/>
    <lineage>
        <taxon>Archaea</taxon>
        <taxon>Methanobacteriati</taxon>
        <taxon>Methanobacteriota</taxon>
        <taxon>Stenosarchaea group</taxon>
        <taxon>Halobacteria</taxon>
        <taxon>Halobacteriales</taxon>
        <taxon>Haloarculaceae</taxon>
        <taxon>Haloarcula</taxon>
    </lineage>
</organism>
<feature type="transmembrane region" description="Helical" evidence="5">
    <location>
        <begin position="195"/>
        <end position="216"/>
    </location>
</feature>
<reference evidence="6 7" key="1">
    <citation type="submission" date="2021-06" db="EMBL/GenBank/DDBJ databases">
        <title>Halomicroarcula sp. a new haloarchaeum isolated from saline soil.</title>
        <authorList>
            <person name="Duran-Viseras A."/>
            <person name="Sanchez-Porro C."/>
            <person name="Ventosa A."/>
        </authorList>
    </citation>
    <scope>NUCLEOTIDE SEQUENCE [LARGE SCALE GENOMIC DNA]</scope>
    <source>
        <strain evidence="6 7">F13</strain>
    </source>
</reference>
<keyword evidence="7" id="KW-1185">Reference proteome</keyword>
<dbReference type="PANTHER" id="PTHR10361:SF28">
    <property type="entry name" value="P3 PROTEIN-RELATED"/>
    <property type="match status" value="1"/>
</dbReference>
<dbReference type="Gene3D" id="1.20.1530.20">
    <property type="match status" value="1"/>
</dbReference>
<evidence type="ECO:0000256" key="3">
    <source>
        <dbReference type="ARBA" id="ARBA00022989"/>
    </source>
</evidence>
<evidence type="ECO:0000256" key="5">
    <source>
        <dbReference type="SAM" id="Phobius"/>
    </source>
</evidence>
<feature type="transmembrane region" description="Helical" evidence="5">
    <location>
        <begin position="99"/>
        <end position="125"/>
    </location>
</feature>
<accession>A0AAW4PX98</accession>